<name>A0ABV6C3I8_9ACTN</name>
<dbReference type="RefSeq" id="WP_248107676.1">
    <property type="nucleotide sequence ID" value="NZ_JAKHEX010000011.1"/>
</dbReference>
<evidence type="ECO:0000313" key="2">
    <source>
        <dbReference type="EMBL" id="MFC0082223.1"/>
    </source>
</evidence>
<evidence type="ECO:0000256" key="1">
    <source>
        <dbReference type="SAM" id="MobiDB-lite"/>
    </source>
</evidence>
<dbReference type="Proteomes" id="UP001589788">
    <property type="component" value="Unassembled WGS sequence"/>
</dbReference>
<accession>A0ABV6C3I8</accession>
<feature type="region of interest" description="Disordered" evidence="1">
    <location>
        <begin position="60"/>
        <end position="79"/>
    </location>
</feature>
<reference evidence="2 3" key="1">
    <citation type="submission" date="2024-09" db="EMBL/GenBank/DDBJ databases">
        <authorList>
            <person name="Sun Q."/>
            <person name="Mori K."/>
        </authorList>
    </citation>
    <scope>NUCLEOTIDE SEQUENCE [LARGE SCALE GENOMIC DNA]</scope>
    <source>
        <strain evidence="2 3">JCM 15389</strain>
    </source>
</reference>
<sequence>MPDPLPPAAPLGTPLAVDLLLAVPELAPAYLEQVASTDEEPDEATLLELLAELLDALLGSPQTAAGPDPAEGTEGTRPPSVVAHAALGCLEAALERDPDLADAVSWSFLDGLSPQLRRGLRPDFGPRLRRCDEEA</sequence>
<comment type="caution">
    <text evidence="2">The sequence shown here is derived from an EMBL/GenBank/DDBJ whole genome shotgun (WGS) entry which is preliminary data.</text>
</comment>
<protein>
    <submittedName>
        <fullName evidence="2">Uncharacterized protein</fullName>
    </submittedName>
</protein>
<organism evidence="2 3">
    <name type="scientific">Aciditerrimonas ferrireducens</name>
    <dbReference type="NCBI Taxonomy" id="667306"/>
    <lineage>
        <taxon>Bacteria</taxon>
        <taxon>Bacillati</taxon>
        <taxon>Actinomycetota</taxon>
        <taxon>Acidimicrobiia</taxon>
        <taxon>Acidimicrobiales</taxon>
        <taxon>Acidimicrobiaceae</taxon>
        <taxon>Aciditerrimonas</taxon>
    </lineage>
</organism>
<keyword evidence="3" id="KW-1185">Reference proteome</keyword>
<gene>
    <name evidence="2" type="ORF">ACFFRE_08705</name>
</gene>
<proteinExistence type="predicted"/>
<dbReference type="EMBL" id="JBHLYQ010000080">
    <property type="protein sequence ID" value="MFC0082223.1"/>
    <property type="molecule type" value="Genomic_DNA"/>
</dbReference>
<evidence type="ECO:0000313" key="3">
    <source>
        <dbReference type="Proteomes" id="UP001589788"/>
    </source>
</evidence>